<evidence type="ECO:0000256" key="1">
    <source>
        <dbReference type="PROSITE-ProRule" id="PRU00285"/>
    </source>
</evidence>
<dbReference type="AlphaFoldDB" id="A0A835S9D5"/>
<sequence length="1244" mass="144369">MELEIGFRVTRNVGDINFVSTETEASFFLAAYLPGFTKDEIEVAMRKEERQIIIRGRGHITNQESVTTRRLAISREIFFEGFDESFAAPDGIDWGDINAHFDEEEHILIISIPKLTREESLDIGAEEIPGYTIQLGQASEELDSIQDLGDDRNGEYKPKEWKRPEQIEQKEEKEAHKRLPHWSPMGESTDLHLEKEHLQVKAPTDPSQQPKMKEAVQSIELAAEHLQLEQEEETAPKQVTPKGKKAMQAAVELQPPKPKGQEQKHLPYKEMEALEDNYHATEEHRKLPERTKDDSSMTVECRETEVPTKEFYPPKQAVQLTSPEKDKPKPPTEPPKEHPQPKAYEEHQTPTTRPKDKELAAVVLPEKRECDGQPPEHKYKSSKITMPETRPPPEQEDEKPKLAPIYKEHEVSKLQEKEEPKIEVYKPMEDNLESKHQALKLVTFEEQLTQKSKRPSEGISYDESETPKSIETKQNHQKPTFIQTKQPGVKEPDEGLEPAKLIQSDILDEEFKQHKLEEREYESSVISPKYDQQPNATELPKEIELLPWLHMHKEDREKQWENLEKKSSETNEKLKSKEISQDLKQEMEQKQKLHPVEVPTFPHPILEVLEQLTPETPTDIMQKLPQFKVQEPRESKQDLTQEKNGQYLPEGIQKIASNHYLQEQYAEIQPSKEQEGKPSLGKKLQEQAKLKDDIYQLKEEEKTPPSKYNEAKHEGIKPVFIERKPYQQEQETQKPTPEQKKKPSIVEPPNVKEQETEEVLTQRELQPREESKEKQKVTLEPLDKSLKMIELKTKEEEQPGFKFQLQEPQEDNSHQPQDRKEKEQPEETCKMPTHKEEITKGIQLPEAAATYTPEPNSSALSEEVFAELQQSKQDDAKPPLQPMAVEEQGIKALFEQQKKEEVPRQIQKSALMQICQETEEKETQFVVEDGAIVEPIPESRKHDQVEKHLLDKELPTLELMKLEPEHLQKIAEQDYKFRQLQETKEKEDGQRGKFSLQLTTEDKRKKDPKQLTKDKYELDRTTASQKQQAKLQQEEEEFKPSLGKELPESGKSMQQIFQLEEENLSQPSELDYMEEPGIETFPKQGAYKKKESKKFQKPEVEPPLEATQRKKQKAQEECEQKLQLQTKGDETKSLEPQQTTEKEERQRGIPGEHESIFKSEGQFLITQIPEKEDQIPPLGNEKHEKTKPKKKAIQLAEVAPAEEPSLLLETSAVSEMLEPLHYEESKERQKLEVPPLIQAPKRES</sequence>
<feature type="compositionally biased region" description="Basic and acidic residues" evidence="2">
    <location>
        <begin position="1169"/>
        <end position="1184"/>
    </location>
</feature>
<dbReference type="PROSITE" id="PS01031">
    <property type="entry name" value="SHSP"/>
    <property type="match status" value="1"/>
</dbReference>
<feature type="compositionally biased region" description="Low complexity" evidence="2">
    <location>
        <begin position="727"/>
        <end position="736"/>
    </location>
</feature>
<feature type="compositionally biased region" description="Basic and acidic residues" evidence="2">
    <location>
        <begin position="683"/>
        <end position="726"/>
    </location>
</feature>
<dbReference type="Proteomes" id="UP000636800">
    <property type="component" value="Chromosome 1"/>
</dbReference>
<comment type="caution">
    <text evidence="4">The sequence shown here is derived from an EMBL/GenBank/DDBJ whole genome shotgun (WGS) entry which is preliminary data.</text>
</comment>
<dbReference type="Gene3D" id="2.60.40.790">
    <property type="match status" value="1"/>
</dbReference>
<name>A0A835S9D5_VANPL</name>
<feature type="compositionally biased region" description="Basic and acidic residues" evidence="2">
    <location>
        <begin position="465"/>
        <end position="474"/>
    </location>
</feature>
<protein>
    <recommendedName>
        <fullName evidence="3">SHSP domain-containing protein</fullName>
    </recommendedName>
</protein>
<feature type="compositionally biased region" description="Basic and acidic residues" evidence="2">
    <location>
        <begin position="1140"/>
        <end position="1156"/>
    </location>
</feature>
<proteinExistence type="inferred from homology"/>
<feature type="compositionally biased region" description="Basic and acidic residues" evidence="2">
    <location>
        <begin position="1000"/>
        <end position="1020"/>
    </location>
</feature>
<dbReference type="EMBL" id="JADCNL010000001">
    <property type="protein sequence ID" value="KAG0499728.1"/>
    <property type="molecule type" value="Genomic_DNA"/>
</dbReference>
<feature type="compositionally biased region" description="Basic and acidic residues" evidence="2">
    <location>
        <begin position="323"/>
        <end position="379"/>
    </location>
</feature>
<evidence type="ECO:0000259" key="3">
    <source>
        <dbReference type="PROSITE" id="PS01031"/>
    </source>
</evidence>
<feature type="region of interest" description="Disordered" evidence="2">
    <location>
        <begin position="446"/>
        <end position="505"/>
    </location>
</feature>
<feature type="compositionally biased region" description="Polar residues" evidence="2">
    <location>
        <begin position="477"/>
        <end position="486"/>
    </location>
</feature>
<feature type="compositionally biased region" description="Basic and acidic residues" evidence="2">
    <location>
        <begin position="1221"/>
        <end position="1231"/>
    </location>
</feature>
<dbReference type="SUPFAM" id="SSF49764">
    <property type="entry name" value="HSP20-like chaperones"/>
    <property type="match status" value="1"/>
</dbReference>
<feature type="region of interest" description="Disordered" evidence="2">
    <location>
        <begin position="1221"/>
        <end position="1244"/>
    </location>
</feature>
<dbReference type="InterPro" id="IPR002068">
    <property type="entry name" value="A-crystallin/Hsp20_dom"/>
</dbReference>
<feature type="compositionally biased region" description="Basic and acidic residues" evidence="2">
    <location>
        <begin position="811"/>
        <end position="839"/>
    </location>
</feature>
<dbReference type="OrthoDB" id="270189at2759"/>
<reference evidence="4 5" key="1">
    <citation type="journal article" date="2020" name="Nat. Food">
        <title>A phased Vanilla planifolia genome enables genetic improvement of flavour and production.</title>
        <authorList>
            <person name="Hasing T."/>
            <person name="Tang H."/>
            <person name="Brym M."/>
            <person name="Khazi F."/>
            <person name="Huang T."/>
            <person name="Chambers A.H."/>
        </authorList>
    </citation>
    <scope>NUCLEOTIDE SEQUENCE [LARGE SCALE GENOMIC DNA]</scope>
    <source>
        <tissue evidence="4">Leaf</tissue>
    </source>
</reference>
<feature type="compositionally biased region" description="Basic and acidic residues" evidence="2">
    <location>
        <begin position="398"/>
        <end position="421"/>
    </location>
</feature>
<accession>A0A835S9D5</accession>
<gene>
    <name evidence="4" type="ORF">HPP92_004419</name>
</gene>
<feature type="region of interest" description="Disordered" evidence="2">
    <location>
        <begin position="628"/>
        <end position="860"/>
    </location>
</feature>
<feature type="region of interest" description="Disordered" evidence="2">
    <location>
        <begin position="517"/>
        <end position="538"/>
    </location>
</feature>
<comment type="similarity">
    <text evidence="1">Belongs to the small heat shock protein (HSP20) family.</text>
</comment>
<feature type="compositionally biased region" description="Basic and acidic residues" evidence="2">
    <location>
        <begin position="765"/>
        <end position="799"/>
    </location>
</feature>
<feature type="compositionally biased region" description="Polar residues" evidence="2">
    <location>
        <begin position="524"/>
        <end position="536"/>
    </location>
</feature>
<feature type="region of interest" description="Disordered" evidence="2">
    <location>
        <begin position="981"/>
        <end position="1156"/>
    </location>
</feature>
<evidence type="ECO:0000256" key="2">
    <source>
        <dbReference type="SAM" id="MobiDB-lite"/>
    </source>
</evidence>
<feature type="region of interest" description="Disordered" evidence="2">
    <location>
        <begin position="227"/>
        <end position="421"/>
    </location>
</feature>
<feature type="domain" description="SHSP" evidence="3">
    <location>
        <begin position="9"/>
        <end position="136"/>
    </location>
</feature>
<evidence type="ECO:0000313" key="4">
    <source>
        <dbReference type="EMBL" id="KAG0499728.1"/>
    </source>
</evidence>
<dbReference type="InterPro" id="IPR008978">
    <property type="entry name" value="HSP20-like_chaperone"/>
</dbReference>
<feature type="compositionally biased region" description="Basic and acidic residues" evidence="2">
    <location>
        <begin position="630"/>
        <end position="641"/>
    </location>
</feature>
<dbReference type="CDD" id="cd06464">
    <property type="entry name" value="ACD_sHsps-like"/>
    <property type="match status" value="1"/>
</dbReference>
<feature type="region of interest" description="Disordered" evidence="2">
    <location>
        <begin position="1169"/>
        <end position="1191"/>
    </location>
</feature>
<feature type="compositionally biased region" description="Basic and acidic residues" evidence="2">
    <location>
        <begin position="557"/>
        <end position="595"/>
    </location>
</feature>
<organism evidence="4 5">
    <name type="scientific">Vanilla planifolia</name>
    <name type="common">Vanilla</name>
    <dbReference type="NCBI Taxonomy" id="51239"/>
    <lineage>
        <taxon>Eukaryota</taxon>
        <taxon>Viridiplantae</taxon>
        <taxon>Streptophyta</taxon>
        <taxon>Embryophyta</taxon>
        <taxon>Tracheophyta</taxon>
        <taxon>Spermatophyta</taxon>
        <taxon>Magnoliopsida</taxon>
        <taxon>Liliopsida</taxon>
        <taxon>Asparagales</taxon>
        <taxon>Orchidaceae</taxon>
        <taxon>Vanilloideae</taxon>
        <taxon>Vanilleae</taxon>
        <taxon>Vanilla</taxon>
    </lineage>
</organism>
<evidence type="ECO:0000313" key="5">
    <source>
        <dbReference type="Proteomes" id="UP000636800"/>
    </source>
</evidence>
<keyword evidence="5" id="KW-1185">Reference proteome</keyword>
<feature type="compositionally biased region" description="Basic and acidic residues" evidence="2">
    <location>
        <begin position="149"/>
        <end position="177"/>
    </location>
</feature>
<feature type="compositionally biased region" description="Basic and acidic residues" evidence="2">
    <location>
        <begin position="981"/>
        <end position="991"/>
    </location>
</feature>
<feature type="region of interest" description="Disordered" evidence="2">
    <location>
        <begin position="148"/>
        <end position="184"/>
    </location>
</feature>
<feature type="region of interest" description="Disordered" evidence="2">
    <location>
        <begin position="557"/>
        <end position="598"/>
    </location>
</feature>
<feature type="compositionally biased region" description="Basic and acidic residues" evidence="2">
    <location>
        <begin position="259"/>
        <end position="308"/>
    </location>
</feature>